<evidence type="ECO:0000313" key="9">
    <source>
        <dbReference type="Proteomes" id="UP000092445"/>
    </source>
</evidence>
<comment type="similarity">
    <text evidence="2">Belongs to the DNA photolyase class-1 family.</text>
</comment>
<keyword evidence="9" id="KW-1185">Reference proteome</keyword>
<dbReference type="GO" id="GO:0006950">
    <property type="term" value="P:response to stress"/>
    <property type="evidence" value="ECO:0007669"/>
    <property type="project" value="UniProtKB-ARBA"/>
</dbReference>
<feature type="domain" description="Cryptochrome/DNA photolyase FAD-binding" evidence="7">
    <location>
        <begin position="3"/>
        <end position="158"/>
    </location>
</feature>
<dbReference type="EnsemblMetazoa" id="GPAI000616-RA">
    <property type="protein sequence ID" value="GPAI000616-PA"/>
    <property type="gene ID" value="GPAI000616"/>
</dbReference>
<feature type="site" description="Electron transfer via tryptophanyl radical" evidence="6">
    <location>
        <position position="53"/>
    </location>
</feature>
<dbReference type="Gene3D" id="1.10.579.10">
    <property type="entry name" value="DNA Cyclobutane Dipyrimidine Photolyase, subunit A, domain 3"/>
    <property type="match status" value="1"/>
</dbReference>
<dbReference type="STRING" id="7398.A0A1A9Z0Y2"/>
<dbReference type="PANTHER" id="PTHR11455:SF9">
    <property type="entry name" value="CRYPTOCHROME CIRCADIAN CLOCK 5 ISOFORM X1"/>
    <property type="match status" value="1"/>
</dbReference>
<dbReference type="Pfam" id="PF03441">
    <property type="entry name" value="FAD_binding_7"/>
    <property type="match status" value="1"/>
</dbReference>
<evidence type="ECO:0000256" key="5">
    <source>
        <dbReference type="ARBA" id="ARBA00022991"/>
    </source>
</evidence>
<feature type="site" description="Electron transfer via tryptophanyl radical" evidence="6">
    <location>
        <position position="14"/>
    </location>
</feature>
<reference evidence="9" key="1">
    <citation type="submission" date="2014-03" db="EMBL/GenBank/DDBJ databases">
        <authorList>
            <person name="Aksoy S."/>
            <person name="Warren W."/>
            <person name="Wilson R.K."/>
        </authorList>
    </citation>
    <scope>NUCLEOTIDE SEQUENCE [LARGE SCALE GENOMIC DNA]</scope>
    <source>
        <strain evidence="9">IAEA</strain>
    </source>
</reference>
<dbReference type="GO" id="GO:0071949">
    <property type="term" value="F:FAD binding"/>
    <property type="evidence" value="ECO:0007669"/>
    <property type="project" value="TreeGrafter"/>
</dbReference>
<dbReference type="InterPro" id="IPR005101">
    <property type="entry name" value="Cryptochr/Photolyase_FAD-bd"/>
</dbReference>
<comment type="cofactor">
    <cofactor evidence="1">
        <name>FAD</name>
        <dbReference type="ChEBI" id="CHEBI:57692"/>
    </cofactor>
</comment>
<evidence type="ECO:0000256" key="6">
    <source>
        <dbReference type="PIRSR" id="PIRSR602081-2"/>
    </source>
</evidence>
<dbReference type="VEuPathDB" id="VectorBase:GPAI000616"/>
<dbReference type="AlphaFoldDB" id="A0A1A9Z0Y2"/>
<dbReference type="InterPro" id="IPR036134">
    <property type="entry name" value="Crypto/Photolyase_FAD-like_sf"/>
</dbReference>
<proteinExistence type="inferred from homology"/>
<dbReference type="InterPro" id="IPR018394">
    <property type="entry name" value="DNA_photolyase_1_CS_C"/>
</dbReference>
<sequence length="166" mass="19820">MSKPFLTWTNNICWENNPRYITAWQNGSTGYPIIDASMRQLKQTGWLHNRLHWRIGEKYFLSHLIDGNLSSNNGGWQWSASTGTDSTPYFRIFNPVLQGKKFDYYGNFIRNWIPELSHIPNRYIHFPHDWAIEKNIKINYPDPIIEYKTSYTKFYKAYLYAKNNLK</sequence>
<dbReference type="PANTHER" id="PTHR11455">
    <property type="entry name" value="CRYPTOCHROME"/>
    <property type="match status" value="1"/>
</dbReference>
<dbReference type="GO" id="GO:0003677">
    <property type="term" value="F:DNA binding"/>
    <property type="evidence" value="ECO:0007669"/>
    <property type="project" value="TreeGrafter"/>
</dbReference>
<keyword evidence="5" id="KW-0157">Chromophore</keyword>
<dbReference type="PROSITE" id="PS00394">
    <property type="entry name" value="DNA_PHOTOLYASES_1_1"/>
    <property type="match status" value="1"/>
</dbReference>
<organism evidence="8 9">
    <name type="scientific">Glossina pallidipes</name>
    <name type="common">Tsetse fly</name>
    <dbReference type="NCBI Taxonomy" id="7398"/>
    <lineage>
        <taxon>Eukaryota</taxon>
        <taxon>Metazoa</taxon>
        <taxon>Ecdysozoa</taxon>
        <taxon>Arthropoda</taxon>
        <taxon>Hexapoda</taxon>
        <taxon>Insecta</taxon>
        <taxon>Pterygota</taxon>
        <taxon>Neoptera</taxon>
        <taxon>Endopterygota</taxon>
        <taxon>Diptera</taxon>
        <taxon>Brachycera</taxon>
        <taxon>Muscomorpha</taxon>
        <taxon>Hippoboscoidea</taxon>
        <taxon>Glossinidae</taxon>
        <taxon>Glossina</taxon>
    </lineage>
</organism>
<keyword evidence="4" id="KW-0274">FAD</keyword>
<evidence type="ECO:0000256" key="4">
    <source>
        <dbReference type="ARBA" id="ARBA00022827"/>
    </source>
</evidence>
<feature type="site" description="Electron transfer via tryptophanyl radical" evidence="6">
    <location>
        <position position="76"/>
    </location>
</feature>
<evidence type="ECO:0000313" key="8">
    <source>
        <dbReference type="EnsemblMetazoa" id="GPAI000616-PA"/>
    </source>
</evidence>
<dbReference type="SUPFAM" id="SSF48173">
    <property type="entry name" value="Cryptochrome/photolyase FAD-binding domain"/>
    <property type="match status" value="1"/>
</dbReference>
<accession>A0A1A9Z0Y2</accession>
<evidence type="ECO:0000256" key="3">
    <source>
        <dbReference type="ARBA" id="ARBA00022630"/>
    </source>
</evidence>
<reference evidence="8" key="2">
    <citation type="submission" date="2020-05" db="UniProtKB">
        <authorList>
            <consortium name="EnsemblMetazoa"/>
        </authorList>
    </citation>
    <scope>IDENTIFICATION</scope>
    <source>
        <strain evidence="8">IAEA</strain>
    </source>
</reference>
<dbReference type="GO" id="GO:0009416">
    <property type="term" value="P:response to light stimulus"/>
    <property type="evidence" value="ECO:0007669"/>
    <property type="project" value="TreeGrafter"/>
</dbReference>
<protein>
    <submittedName>
        <fullName evidence="8">FAD_binding_7 domain-containing protein</fullName>
    </submittedName>
</protein>
<dbReference type="InterPro" id="IPR002081">
    <property type="entry name" value="Cryptochrome/DNA_photolyase_1"/>
</dbReference>
<name>A0A1A9Z0Y2_GLOPL</name>
<dbReference type="Proteomes" id="UP000092445">
    <property type="component" value="Unassembled WGS sequence"/>
</dbReference>
<keyword evidence="3" id="KW-0285">Flavoprotein</keyword>
<evidence type="ECO:0000256" key="1">
    <source>
        <dbReference type="ARBA" id="ARBA00001974"/>
    </source>
</evidence>
<evidence type="ECO:0000259" key="7">
    <source>
        <dbReference type="Pfam" id="PF03441"/>
    </source>
</evidence>
<evidence type="ECO:0000256" key="2">
    <source>
        <dbReference type="ARBA" id="ARBA00005862"/>
    </source>
</evidence>
<dbReference type="GO" id="GO:0006139">
    <property type="term" value="P:nucleobase-containing compound metabolic process"/>
    <property type="evidence" value="ECO:0007669"/>
    <property type="project" value="UniProtKB-ARBA"/>
</dbReference>
<dbReference type="GO" id="GO:0003904">
    <property type="term" value="F:deoxyribodipyrimidine photo-lyase activity"/>
    <property type="evidence" value="ECO:0007669"/>
    <property type="project" value="TreeGrafter"/>
</dbReference>